<comment type="caution">
    <text evidence="2">The sequence shown here is derived from an EMBL/GenBank/DDBJ whole genome shotgun (WGS) entry which is preliminary data.</text>
</comment>
<keyword evidence="1" id="KW-1133">Transmembrane helix</keyword>
<keyword evidence="1" id="KW-0472">Membrane</keyword>
<keyword evidence="3" id="KW-1185">Reference proteome</keyword>
<organism evidence="2 3">
    <name type="scientific">Paenibacillus rhizoplanae</name>
    <dbReference type="NCBI Taxonomy" id="1917181"/>
    <lineage>
        <taxon>Bacteria</taxon>
        <taxon>Bacillati</taxon>
        <taxon>Bacillota</taxon>
        <taxon>Bacilli</taxon>
        <taxon>Bacillales</taxon>
        <taxon>Paenibacillaceae</taxon>
        <taxon>Paenibacillus</taxon>
    </lineage>
</organism>
<reference evidence="3" key="1">
    <citation type="journal article" date="2019" name="Int. J. Syst. Evol. Microbiol.">
        <title>The Global Catalogue of Microorganisms (GCM) 10K type strain sequencing project: providing services to taxonomists for standard genome sequencing and annotation.</title>
        <authorList>
            <consortium name="The Broad Institute Genomics Platform"/>
            <consortium name="The Broad Institute Genome Sequencing Center for Infectious Disease"/>
            <person name="Wu L."/>
            <person name="Ma J."/>
        </authorList>
    </citation>
    <scope>NUCLEOTIDE SEQUENCE [LARGE SCALE GENOMIC DNA]</scope>
    <source>
        <strain evidence="3">CCM 8725</strain>
    </source>
</reference>
<evidence type="ECO:0000256" key="1">
    <source>
        <dbReference type="SAM" id="Phobius"/>
    </source>
</evidence>
<keyword evidence="1" id="KW-0812">Transmembrane</keyword>
<evidence type="ECO:0000313" key="3">
    <source>
        <dbReference type="Proteomes" id="UP001597448"/>
    </source>
</evidence>
<dbReference type="EMBL" id="JBHUKY010000019">
    <property type="protein sequence ID" value="MFD2409953.1"/>
    <property type="molecule type" value="Genomic_DNA"/>
</dbReference>
<accession>A0ABW5F4J3</accession>
<dbReference type="Proteomes" id="UP001597448">
    <property type="component" value="Unassembled WGS sequence"/>
</dbReference>
<gene>
    <name evidence="2" type="ORF">ACFSX3_08740</name>
</gene>
<dbReference type="RefSeq" id="WP_209986946.1">
    <property type="nucleotide sequence ID" value="NZ_JBHSVQ010000001.1"/>
</dbReference>
<sequence>MSVRTRVLLGITVILMLAGIVSIIGYDSSKAKYKLFREHRAQFDAVKTEALLLMDSLDERSDIGNTFIYSDNAVPPFHDSMNTKLQDNIRQIAAWSGDSLDFVRYSRQDGKPLLRFIFDWEREHGPTYHIVYCASQSMVEQAYAAEPVKYKLTLLADGWYGIEIE</sequence>
<evidence type="ECO:0000313" key="2">
    <source>
        <dbReference type="EMBL" id="MFD2409953.1"/>
    </source>
</evidence>
<feature type="transmembrane region" description="Helical" evidence="1">
    <location>
        <begin position="7"/>
        <end position="26"/>
    </location>
</feature>
<name>A0ABW5F4J3_9BACL</name>
<proteinExistence type="predicted"/>
<protein>
    <submittedName>
        <fullName evidence="2">Uncharacterized protein</fullName>
    </submittedName>
</protein>